<dbReference type="EMBL" id="BAAANB010000021">
    <property type="protein sequence ID" value="GAA2037516.1"/>
    <property type="molecule type" value="Genomic_DNA"/>
</dbReference>
<sequence length="124" mass="13498">MSTGIQVERVLDRDTQHVQVAIDPEQIVDGLARALKNQHIYLTLLLQADPETKRDARARLVRALSGDAFTVVLSPTEARQVSQELDEVAREAYPCAVGHCESLADEDYCDAHLDAGAGLARSAS</sequence>
<reference evidence="2" key="1">
    <citation type="journal article" date="2019" name="Int. J. Syst. Evol. Microbiol.">
        <title>The Global Catalogue of Microorganisms (GCM) 10K type strain sequencing project: providing services to taxonomists for standard genome sequencing and annotation.</title>
        <authorList>
            <consortium name="The Broad Institute Genomics Platform"/>
            <consortium name="The Broad Institute Genome Sequencing Center for Infectious Disease"/>
            <person name="Wu L."/>
            <person name="Ma J."/>
        </authorList>
    </citation>
    <scope>NUCLEOTIDE SEQUENCE [LARGE SCALE GENOMIC DNA]</scope>
    <source>
        <strain evidence="2">JCM 14283</strain>
    </source>
</reference>
<name>A0ABP5G022_9MICO</name>
<organism evidence="1 2">
    <name type="scientific">Terrabacter terrae</name>
    <dbReference type="NCBI Taxonomy" id="318434"/>
    <lineage>
        <taxon>Bacteria</taxon>
        <taxon>Bacillati</taxon>
        <taxon>Actinomycetota</taxon>
        <taxon>Actinomycetes</taxon>
        <taxon>Micrococcales</taxon>
        <taxon>Intrasporangiaceae</taxon>
        <taxon>Terrabacter</taxon>
    </lineage>
</organism>
<evidence type="ECO:0000313" key="2">
    <source>
        <dbReference type="Proteomes" id="UP001501285"/>
    </source>
</evidence>
<evidence type="ECO:0000313" key="1">
    <source>
        <dbReference type="EMBL" id="GAA2037516.1"/>
    </source>
</evidence>
<dbReference type="Proteomes" id="UP001501285">
    <property type="component" value="Unassembled WGS sequence"/>
</dbReference>
<dbReference type="RefSeq" id="WP_343993074.1">
    <property type="nucleotide sequence ID" value="NZ_BAAANB010000021.1"/>
</dbReference>
<keyword evidence="2" id="KW-1185">Reference proteome</keyword>
<comment type="caution">
    <text evidence="1">The sequence shown here is derived from an EMBL/GenBank/DDBJ whole genome shotgun (WGS) entry which is preliminary data.</text>
</comment>
<accession>A0ABP5G022</accession>
<gene>
    <name evidence="1" type="ORF">GCM10009740_31680</name>
</gene>
<proteinExistence type="predicted"/>
<protein>
    <submittedName>
        <fullName evidence="1">Uncharacterized protein</fullName>
    </submittedName>
</protein>